<comment type="pathway">
    <text evidence="2">Amino-acid biosynthesis; L-isoleucine biosynthesis; L-isoleucine from 2-oxobutanoate: step 4/4.</text>
</comment>
<comment type="caution">
    <text evidence="12">The sequence shown here is derived from an EMBL/GenBank/DDBJ whole genome shotgun (WGS) entry which is preliminary data.</text>
</comment>
<dbReference type="InterPro" id="IPR036038">
    <property type="entry name" value="Aminotransferase-like"/>
</dbReference>
<reference evidence="12 13" key="1">
    <citation type="submission" date="2021-03" db="EMBL/GenBank/DDBJ databases">
        <authorList>
            <person name="So Y."/>
        </authorList>
    </citation>
    <scope>NUCLEOTIDE SEQUENCE [LARGE SCALE GENOMIC DNA]</scope>
    <source>
        <strain evidence="12 13">PWR1</strain>
    </source>
</reference>
<dbReference type="SUPFAM" id="SSF56752">
    <property type="entry name" value="D-aminoacid aminotransferase-like PLP-dependent enzymes"/>
    <property type="match status" value="1"/>
</dbReference>
<dbReference type="InterPro" id="IPR001544">
    <property type="entry name" value="Aminotrans_IV"/>
</dbReference>
<comment type="function">
    <text evidence="1">Acts on leucine, isoleucine and valine.</text>
</comment>
<comment type="catalytic activity">
    <reaction evidence="11">
        <text>L-leucine + 2-oxoglutarate = 4-methyl-2-oxopentanoate + L-glutamate</text>
        <dbReference type="Rhea" id="RHEA:18321"/>
        <dbReference type="ChEBI" id="CHEBI:16810"/>
        <dbReference type="ChEBI" id="CHEBI:17865"/>
        <dbReference type="ChEBI" id="CHEBI:29985"/>
        <dbReference type="ChEBI" id="CHEBI:57427"/>
        <dbReference type="EC" id="2.6.1.42"/>
    </reaction>
</comment>
<evidence type="ECO:0000256" key="3">
    <source>
        <dbReference type="ARBA" id="ARBA00004931"/>
    </source>
</evidence>
<evidence type="ECO:0000256" key="10">
    <source>
        <dbReference type="ARBA" id="ARBA00048798"/>
    </source>
</evidence>
<gene>
    <name evidence="12" type="ORF">J5Y09_20015</name>
</gene>
<proteinExistence type="inferred from homology"/>
<evidence type="ECO:0000256" key="8">
    <source>
        <dbReference type="ARBA" id="ARBA00023304"/>
    </source>
</evidence>
<comment type="pathway">
    <text evidence="4">Amino-acid biosynthesis; L-leucine biosynthesis; L-leucine from 3-methyl-2-oxobutanoate: step 4/4.</text>
</comment>
<dbReference type="Proteomes" id="UP000680815">
    <property type="component" value="Unassembled WGS sequence"/>
</dbReference>
<keyword evidence="12" id="KW-0032">Aminotransferase</keyword>
<protein>
    <recommendedName>
        <fullName evidence="7">Probable branched-chain-amino-acid aminotransferase</fullName>
        <ecNumber evidence="6">2.6.1.42</ecNumber>
    </recommendedName>
</protein>
<evidence type="ECO:0000313" key="12">
    <source>
        <dbReference type="EMBL" id="MBP0466223.1"/>
    </source>
</evidence>
<dbReference type="RefSeq" id="WP_209353627.1">
    <property type="nucleotide sequence ID" value="NZ_JAGIYZ010000024.1"/>
</dbReference>
<dbReference type="EC" id="2.6.1.42" evidence="6"/>
<evidence type="ECO:0000313" key="13">
    <source>
        <dbReference type="Proteomes" id="UP000680815"/>
    </source>
</evidence>
<comment type="pathway">
    <text evidence="3">Amino-acid biosynthesis; L-valine biosynthesis; L-valine from pyruvate: step 4/4.</text>
</comment>
<evidence type="ECO:0000256" key="4">
    <source>
        <dbReference type="ARBA" id="ARBA00005072"/>
    </source>
</evidence>
<keyword evidence="8" id="KW-0100">Branched-chain amino acid biosynthesis</keyword>
<comment type="similarity">
    <text evidence="5">Belongs to the class-IV pyridoxal-phosphate-dependent aminotransferase family.</text>
</comment>
<keyword evidence="8" id="KW-0028">Amino-acid biosynthesis</keyword>
<sequence>MNAIDEMAAAQGVAYMDGRFMPLAEATIPILDRGFLRSDVTYDALHVWKGRFFRMQDHIERFRASIAGLRMSLPHTDDELRDILMECVRRTGYRDAFVMVMCSRGVQPPGTRDPRLCRNRLYAYVTPFLWIANEDQRRDGWKLVLAKTQRIPSEALDQRIKNFHWLDLTMSLFEAYDQDAHTTVLPLADGTITEGPGYNVFIVKDGALASPDRGMFEGITRRTVAEIAADLQMRCEFRPVRVEELDTADEIFSSTTAGGITPITSYNGRPIGDGRPGPVTRRILDLYWQRHEDAAFTTPVVYDDP</sequence>
<dbReference type="PANTHER" id="PTHR42743">
    <property type="entry name" value="AMINO-ACID AMINOTRANSFERASE"/>
    <property type="match status" value="1"/>
</dbReference>
<dbReference type="InterPro" id="IPR043131">
    <property type="entry name" value="BCAT-like_N"/>
</dbReference>
<organism evidence="12 13">
    <name type="scientific">Roseomonas nitratireducens</name>
    <dbReference type="NCBI Taxonomy" id="2820810"/>
    <lineage>
        <taxon>Bacteria</taxon>
        <taxon>Pseudomonadati</taxon>
        <taxon>Pseudomonadota</taxon>
        <taxon>Alphaproteobacteria</taxon>
        <taxon>Acetobacterales</taxon>
        <taxon>Roseomonadaceae</taxon>
        <taxon>Roseomonas</taxon>
    </lineage>
</organism>
<dbReference type="PANTHER" id="PTHR42743:SF11">
    <property type="entry name" value="AMINODEOXYCHORISMATE LYASE"/>
    <property type="match status" value="1"/>
</dbReference>
<evidence type="ECO:0000256" key="2">
    <source>
        <dbReference type="ARBA" id="ARBA00004824"/>
    </source>
</evidence>
<dbReference type="InterPro" id="IPR043132">
    <property type="entry name" value="BCAT-like_C"/>
</dbReference>
<keyword evidence="13" id="KW-1185">Reference proteome</keyword>
<evidence type="ECO:0000256" key="5">
    <source>
        <dbReference type="ARBA" id="ARBA00009320"/>
    </source>
</evidence>
<dbReference type="Pfam" id="PF01063">
    <property type="entry name" value="Aminotran_4"/>
    <property type="match status" value="1"/>
</dbReference>
<evidence type="ECO:0000256" key="1">
    <source>
        <dbReference type="ARBA" id="ARBA00003109"/>
    </source>
</evidence>
<comment type="catalytic activity">
    <reaction evidence="10">
        <text>L-isoleucine + 2-oxoglutarate = (S)-3-methyl-2-oxopentanoate + L-glutamate</text>
        <dbReference type="Rhea" id="RHEA:24801"/>
        <dbReference type="ChEBI" id="CHEBI:16810"/>
        <dbReference type="ChEBI" id="CHEBI:29985"/>
        <dbReference type="ChEBI" id="CHEBI:35146"/>
        <dbReference type="ChEBI" id="CHEBI:58045"/>
        <dbReference type="EC" id="2.6.1.42"/>
    </reaction>
</comment>
<accession>A0ABS4AXW5</accession>
<dbReference type="Gene3D" id="3.20.10.10">
    <property type="entry name" value="D-amino Acid Aminotransferase, subunit A, domain 2"/>
    <property type="match status" value="1"/>
</dbReference>
<name>A0ABS4AXW5_9PROT</name>
<dbReference type="Gene3D" id="3.30.470.10">
    <property type="match status" value="1"/>
</dbReference>
<evidence type="ECO:0000256" key="11">
    <source>
        <dbReference type="ARBA" id="ARBA00049229"/>
    </source>
</evidence>
<evidence type="ECO:0000256" key="7">
    <source>
        <dbReference type="ARBA" id="ARBA00014472"/>
    </source>
</evidence>
<keyword evidence="12" id="KW-0808">Transferase</keyword>
<dbReference type="GO" id="GO:0008483">
    <property type="term" value="F:transaminase activity"/>
    <property type="evidence" value="ECO:0007669"/>
    <property type="project" value="UniProtKB-KW"/>
</dbReference>
<evidence type="ECO:0000256" key="9">
    <source>
        <dbReference type="ARBA" id="ARBA00048212"/>
    </source>
</evidence>
<evidence type="ECO:0000256" key="6">
    <source>
        <dbReference type="ARBA" id="ARBA00013053"/>
    </source>
</evidence>
<dbReference type="EMBL" id="JAGIYZ010000024">
    <property type="protein sequence ID" value="MBP0466223.1"/>
    <property type="molecule type" value="Genomic_DNA"/>
</dbReference>
<dbReference type="InterPro" id="IPR050571">
    <property type="entry name" value="Class-IV_PLP-Dep_Aminotrnsfr"/>
</dbReference>
<comment type="catalytic activity">
    <reaction evidence="9">
        <text>L-valine + 2-oxoglutarate = 3-methyl-2-oxobutanoate + L-glutamate</text>
        <dbReference type="Rhea" id="RHEA:24813"/>
        <dbReference type="ChEBI" id="CHEBI:11851"/>
        <dbReference type="ChEBI" id="CHEBI:16810"/>
        <dbReference type="ChEBI" id="CHEBI:29985"/>
        <dbReference type="ChEBI" id="CHEBI:57762"/>
        <dbReference type="EC" id="2.6.1.42"/>
    </reaction>
</comment>